<feature type="region of interest" description="Disordered" evidence="8">
    <location>
        <begin position="466"/>
        <end position="487"/>
    </location>
</feature>
<dbReference type="Gene3D" id="3.30.160.60">
    <property type="entry name" value="Classic Zinc Finger"/>
    <property type="match status" value="1"/>
</dbReference>
<protein>
    <recommendedName>
        <fullName evidence="9">C2H2-type domain-containing protein</fullName>
    </recommendedName>
</protein>
<keyword evidence="5" id="KW-0862">Zinc</keyword>
<name>W3X814_PESFW</name>
<dbReference type="SUPFAM" id="SSF57667">
    <property type="entry name" value="beta-beta-alpha zinc fingers"/>
    <property type="match status" value="1"/>
</dbReference>
<comment type="subcellular location">
    <subcellularLocation>
        <location evidence="1">Nucleus</location>
    </subcellularLocation>
</comment>
<keyword evidence="6" id="KW-0539">Nucleus</keyword>
<evidence type="ECO:0000256" key="8">
    <source>
        <dbReference type="SAM" id="MobiDB-lite"/>
    </source>
</evidence>
<feature type="region of interest" description="Disordered" evidence="8">
    <location>
        <begin position="660"/>
        <end position="738"/>
    </location>
</feature>
<dbReference type="InterPro" id="IPR050527">
    <property type="entry name" value="Snail/Krueppel_Znf"/>
</dbReference>
<dbReference type="Proteomes" id="UP000030651">
    <property type="component" value="Unassembled WGS sequence"/>
</dbReference>
<keyword evidence="11" id="KW-1185">Reference proteome</keyword>
<evidence type="ECO:0000256" key="7">
    <source>
        <dbReference type="PROSITE-ProRule" id="PRU00042"/>
    </source>
</evidence>
<dbReference type="RefSeq" id="XP_007833085.1">
    <property type="nucleotide sequence ID" value="XM_007834894.1"/>
</dbReference>
<dbReference type="InterPro" id="IPR036236">
    <property type="entry name" value="Znf_C2H2_sf"/>
</dbReference>
<evidence type="ECO:0000256" key="1">
    <source>
        <dbReference type="ARBA" id="ARBA00004123"/>
    </source>
</evidence>
<dbReference type="EMBL" id="KI912112">
    <property type="protein sequence ID" value="ETS81311.1"/>
    <property type="molecule type" value="Genomic_DNA"/>
</dbReference>
<sequence length="738" mass="82015">MTNPLQILTSNGRRRTVESASGTVDMFSSMHHDLIGMELNPDLLSAPFVRDPSMQIPYGGHIPGGPHAVEQWYTNSNDDPWHPKDIALPGNQNGMNITDHGFTFAGGYRDGISPSECDTLPIASDSGYASHGAKQSIATASICYDEPLENHETQSLAGQFHMNMDLRCWGQVPNQSPSPSLQRHPQPNARELICETCHKILKTNSELKHKEKIWPRADNFRAHIKRVHQQEITDEELEKFVFRTIAPQDVLPDIAGMQPSVADFNVHEGQGLPNQIPYWNHSGNTTASLDVPKGLMPMHQTPNSHLGQDTGDDEQLINIESHDDENVDMHTTDGRLESAASPTTLSTDSSGYAPSDDRSEQQYITPADLNQHTSSVSMVLVGADEDAPIPEHTLYGSIPDSTESDAEGAATPTLTDEVKGSPDSSDIGVPLSEDVSSLVFKLSNLREQNKIKEVLEALQSSGLLEGTGYKKEQTPTASEKAPETTPRQDAQNKCLKCDKSFLRRCELKKHMKRHDKPYGCTFEGCTKRFGSKNDWKRHENSQHFLVEVWKCDVQATHEIPQLCGKVSHRRETFRQHLMNSHQLGNAIIERKLEECRVGRNCEANFWCGFCEKIIKNDSKGGAEAWTKRYDHIDDHIAGRHDLAQKQMIDWKSFDPEAQLDADNASTESPNAEAEVPLVPHAPDRPLNVEAPLSDKRRVAASKRKADRTGEGRHPKRSRINGKDDGPMATATATCVSMH</sequence>
<evidence type="ECO:0000256" key="4">
    <source>
        <dbReference type="ARBA" id="ARBA00022771"/>
    </source>
</evidence>
<dbReference type="KEGG" id="pfy:PFICI_06313"/>
<dbReference type="PANTHER" id="PTHR24388:SF54">
    <property type="entry name" value="PROTEIN ESCARGOT"/>
    <property type="match status" value="1"/>
</dbReference>
<feature type="compositionally biased region" description="Polar residues" evidence="8">
    <location>
        <begin position="340"/>
        <end position="352"/>
    </location>
</feature>
<gene>
    <name evidence="10" type="ORF">PFICI_06313</name>
</gene>
<evidence type="ECO:0000313" key="10">
    <source>
        <dbReference type="EMBL" id="ETS81311.1"/>
    </source>
</evidence>
<keyword evidence="3" id="KW-0677">Repeat</keyword>
<dbReference type="OrthoDB" id="6077919at2759"/>
<dbReference type="InterPro" id="IPR013087">
    <property type="entry name" value="Znf_C2H2_type"/>
</dbReference>
<organism evidence="10 11">
    <name type="scientific">Pestalotiopsis fici (strain W106-1 / CGMCC3.15140)</name>
    <dbReference type="NCBI Taxonomy" id="1229662"/>
    <lineage>
        <taxon>Eukaryota</taxon>
        <taxon>Fungi</taxon>
        <taxon>Dikarya</taxon>
        <taxon>Ascomycota</taxon>
        <taxon>Pezizomycotina</taxon>
        <taxon>Sordariomycetes</taxon>
        <taxon>Xylariomycetidae</taxon>
        <taxon>Amphisphaeriales</taxon>
        <taxon>Sporocadaceae</taxon>
        <taxon>Pestalotiopsis</taxon>
    </lineage>
</organism>
<evidence type="ECO:0000259" key="9">
    <source>
        <dbReference type="PROSITE" id="PS50157"/>
    </source>
</evidence>
<dbReference type="SMART" id="SM00355">
    <property type="entry name" value="ZnF_C2H2"/>
    <property type="match status" value="3"/>
</dbReference>
<feature type="region of interest" description="Disordered" evidence="8">
    <location>
        <begin position="326"/>
        <end position="359"/>
    </location>
</feature>
<dbReference type="GO" id="GO:0000978">
    <property type="term" value="F:RNA polymerase II cis-regulatory region sequence-specific DNA binding"/>
    <property type="evidence" value="ECO:0007669"/>
    <property type="project" value="TreeGrafter"/>
</dbReference>
<feature type="domain" description="C2H2-type" evidence="9">
    <location>
        <begin position="492"/>
        <end position="514"/>
    </location>
</feature>
<evidence type="ECO:0000256" key="5">
    <source>
        <dbReference type="ARBA" id="ARBA00022833"/>
    </source>
</evidence>
<dbReference type="GO" id="GO:0005634">
    <property type="term" value="C:nucleus"/>
    <property type="evidence" value="ECO:0007669"/>
    <property type="project" value="UniProtKB-SubCell"/>
</dbReference>
<dbReference type="GeneID" id="19271326"/>
<keyword evidence="4 7" id="KW-0863">Zinc-finger</keyword>
<dbReference type="PROSITE" id="PS00028">
    <property type="entry name" value="ZINC_FINGER_C2H2_1"/>
    <property type="match status" value="2"/>
</dbReference>
<keyword evidence="2" id="KW-0479">Metal-binding</keyword>
<evidence type="ECO:0000256" key="3">
    <source>
        <dbReference type="ARBA" id="ARBA00022737"/>
    </source>
</evidence>
<reference evidence="11" key="1">
    <citation type="journal article" date="2015" name="BMC Genomics">
        <title>Genomic and transcriptomic analysis of the endophytic fungus Pestalotiopsis fici reveals its lifestyle and high potential for synthesis of natural products.</title>
        <authorList>
            <person name="Wang X."/>
            <person name="Zhang X."/>
            <person name="Liu L."/>
            <person name="Xiang M."/>
            <person name="Wang W."/>
            <person name="Sun X."/>
            <person name="Che Y."/>
            <person name="Guo L."/>
            <person name="Liu G."/>
            <person name="Guo L."/>
            <person name="Wang C."/>
            <person name="Yin W.B."/>
            <person name="Stadler M."/>
            <person name="Zhang X."/>
            <person name="Liu X."/>
        </authorList>
    </citation>
    <scope>NUCLEOTIDE SEQUENCE [LARGE SCALE GENOMIC DNA]</scope>
    <source>
        <strain evidence="11">W106-1 / CGMCC3.15140</strain>
    </source>
</reference>
<dbReference type="GO" id="GO:0000981">
    <property type="term" value="F:DNA-binding transcription factor activity, RNA polymerase II-specific"/>
    <property type="evidence" value="ECO:0007669"/>
    <property type="project" value="TreeGrafter"/>
</dbReference>
<accession>W3X814</accession>
<feature type="compositionally biased region" description="Basic and acidic residues" evidence="8">
    <location>
        <begin position="327"/>
        <end position="336"/>
    </location>
</feature>
<evidence type="ECO:0000313" key="11">
    <source>
        <dbReference type="Proteomes" id="UP000030651"/>
    </source>
</evidence>
<feature type="region of interest" description="Disordered" evidence="8">
    <location>
        <begin position="283"/>
        <end position="311"/>
    </location>
</feature>
<dbReference type="PROSITE" id="PS50157">
    <property type="entry name" value="ZINC_FINGER_C2H2_2"/>
    <property type="match status" value="1"/>
</dbReference>
<dbReference type="AlphaFoldDB" id="W3X814"/>
<dbReference type="PANTHER" id="PTHR24388">
    <property type="entry name" value="ZINC FINGER PROTEIN"/>
    <property type="match status" value="1"/>
</dbReference>
<dbReference type="HOGENOM" id="CLU_015024_0_0_1"/>
<dbReference type="eggNOG" id="ENOG502S2SN">
    <property type="taxonomic scope" value="Eukaryota"/>
</dbReference>
<proteinExistence type="predicted"/>
<feature type="region of interest" description="Disordered" evidence="8">
    <location>
        <begin position="395"/>
        <end position="425"/>
    </location>
</feature>
<dbReference type="InParanoid" id="W3X814"/>
<evidence type="ECO:0000256" key="2">
    <source>
        <dbReference type="ARBA" id="ARBA00022723"/>
    </source>
</evidence>
<dbReference type="GO" id="GO:0008270">
    <property type="term" value="F:zinc ion binding"/>
    <property type="evidence" value="ECO:0007669"/>
    <property type="project" value="UniProtKB-KW"/>
</dbReference>
<evidence type="ECO:0000256" key="6">
    <source>
        <dbReference type="ARBA" id="ARBA00023242"/>
    </source>
</evidence>